<dbReference type="AlphaFoldDB" id="A0AAX6H156"/>
<organism evidence="1 2">
    <name type="scientific">Iris pallida</name>
    <name type="common">Sweet iris</name>
    <dbReference type="NCBI Taxonomy" id="29817"/>
    <lineage>
        <taxon>Eukaryota</taxon>
        <taxon>Viridiplantae</taxon>
        <taxon>Streptophyta</taxon>
        <taxon>Embryophyta</taxon>
        <taxon>Tracheophyta</taxon>
        <taxon>Spermatophyta</taxon>
        <taxon>Magnoliopsida</taxon>
        <taxon>Liliopsida</taxon>
        <taxon>Asparagales</taxon>
        <taxon>Iridaceae</taxon>
        <taxon>Iridoideae</taxon>
        <taxon>Irideae</taxon>
        <taxon>Iris</taxon>
    </lineage>
</organism>
<evidence type="ECO:0000313" key="2">
    <source>
        <dbReference type="Proteomes" id="UP001140949"/>
    </source>
</evidence>
<protein>
    <submittedName>
        <fullName evidence="1">UDP-glycosyltransferase 88B1</fullName>
    </submittedName>
</protein>
<dbReference type="PANTHER" id="PTHR48048:SF89">
    <property type="entry name" value="GLYCOSYLTRANSFERASE"/>
    <property type="match status" value="1"/>
</dbReference>
<reference evidence="1" key="1">
    <citation type="journal article" date="2023" name="GigaByte">
        <title>Genome assembly of the bearded iris, Iris pallida Lam.</title>
        <authorList>
            <person name="Bruccoleri R.E."/>
            <person name="Oakeley E.J."/>
            <person name="Faust A.M.E."/>
            <person name="Altorfer M."/>
            <person name="Dessus-Babus S."/>
            <person name="Burckhardt D."/>
            <person name="Oertli M."/>
            <person name="Naumann U."/>
            <person name="Petersen F."/>
            <person name="Wong J."/>
        </authorList>
    </citation>
    <scope>NUCLEOTIDE SEQUENCE</scope>
    <source>
        <strain evidence="1">GSM-AAB239-AS_SAM_17_03QT</strain>
    </source>
</reference>
<proteinExistence type="predicted"/>
<gene>
    <name evidence="1" type="ORF">M6B38_334695</name>
</gene>
<dbReference type="SUPFAM" id="SSF53756">
    <property type="entry name" value="UDP-Glycosyltransferase/glycogen phosphorylase"/>
    <property type="match status" value="1"/>
</dbReference>
<comment type="caution">
    <text evidence="1">The sequence shown here is derived from an EMBL/GenBank/DDBJ whole genome shotgun (WGS) entry which is preliminary data.</text>
</comment>
<evidence type="ECO:0000313" key="1">
    <source>
        <dbReference type="EMBL" id="KAJ6834522.1"/>
    </source>
</evidence>
<dbReference type="PANTHER" id="PTHR48048">
    <property type="entry name" value="GLYCOSYLTRANSFERASE"/>
    <property type="match status" value="1"/>
</dbReference>
<dbReference type="InterPro" id="IPR050481">
    <property type="entry name" value="UDP-glycosyltransf_plant"/>
</dbReference>
<dbReference type="GO" id="GO:0035251">
    <property type="term" value="F:UDP-glucosyltransferase activity"/>
    <property type="evidence" value="ECO:0007669"/>
    <property type="project" value="InterPro"/>
</dbReference>
<sequence>MVAWPMYAEQWMNKVFLVEEMKLAVPMEGYDKDIVSAEEVERKVRWLMESEGGGAESPDGACEGEGRCVAGGRRDVESGAAGAGGEDETWNLSREKKVGRKWTVLSLWYEVTKVDAHFSFPNHARKKGSFSKFELSGWNLDEHQLVMVLKIL</sequence>
<accession>A0AAX6H156</accession>
<reference evidence="1" key="2">
    <citation type="submission" date="2023-04" db="EMBL/GenBank/DDBJ databases">
        <authorList>
            <person name="Bruccoleri R.E."/>
            <person name="Oakeley E.J."/>
            <person name="Faust A.-M."/>
            <person name="Dessus-Babus S."/>
            <person name="Altorfer M."/>
            <person name="Burckhardt D."/>
            <person name="Oertli M."/>
            <person name="Naumann U."/>
            <person name="Petersen F."/>
            <person name="Wong J."/>
        </authorList>
    </citation>
    <scope>NUCLEOTIDE SEQUENCE</scope>
    <source>
        <strain evidence="1">GSM-AAB239-AS_SAM_17_03QT</strain>
        <tissue evidence="1">Leaf</tissue>
    </source>
</reference>
<dbReference type="EMBL" id="JANAVB010014398">
    <property type="protein sequence ID" value="KAJ6834522.1"/>
    <property type="molecule type" value="Genomic_DNA"/>
</dbReference>
<dbReference type="Gene3D" id="3.40.50.2000">
    <property type="entry name" value="Glycogen Phosphorylase B"/>
    <property type="match status" value="1"/>
</dbReference>
<dbReference type="Proteomes" id="UP001140949">
    <property type="component" value="Unassembled WGS sequence"/>
</dbReference>
<name>A0AAX6H156_IRIPA</name>
<keyword evidence="2" id="KW-1185">Reference proteome</keyword>